<protein>
    <submittedName>
        <fullName evidence="1">Uncharacterized protein</fullName>
    </submittedName>
</protein>
<gene>
    <name evidence="1" type="ORF">LCGC14_0176500</name>
</gene>
<dbReference type="AlphaFoldDB" id="A0A0F9X9Y5"/>
<proteinExistence type="predicted"/>
<comment type="caution">
    <text evidence="1">The sequence shown here is derived from an EMBL/GenBank/DDBJ whole genome shotgun (WGS) entry which is preliminary data.</text>
</comment>
<name>A0A0F9X9Y5_9ZZZZ</name>
<dbReference type="EMBL" id="LAZR01000069">
    <property type="protein sequence ID" value="KKN95781.1"/>
    <property type="molecule type" value="Genomic_DNA"/>
</dbReference>
<sequence>MESQYRLELITYSIRCTLCRRHVPVYLHPIYHNTEYELTRLFCRRCLPLVEYPHIKGQDESGRFMGNRLKDGCTCICHNFVIRSKKCGEYCKENCRKENKDE</sequence>
<reference evidence="1" key="1">
    <citation type="journal article" date="2015" name="Nature">
        <title>Complex archaea that bridge the gap between prokaryotes and eukaryotes.</title>
        <authorList>
            <person name="Spang A."/>
            <person name="Saw J.H."/>
            <person name="Jorgensen S.L."/>
            <person name="Zaremba-Niedzwiedzka K."/>
            <person name="Martijn J."/>
            <person name="Lind A.E."/>
            <person name="van Eijk R."/>
            <person name="Schleper C."/>
            <person name="Guy L."/>
            <person name="Ettema T.J."/>
        </authorList>
    </citation>
    <scope>NUCLEOTIDE SEQUENCE</scope>
</reference>
<organism evidence="1">
    <name type="scientific">marine sediment metagenome</name>
    <dbReference type="NCBI Taxonomy" id="412755"/>
    <lineage>
        <taxon>unclassified sequences</taxon>
        <taxon>metagenomes</taxon>
        <taxon>ecological metagenomes</taxon>
    </lineage>
</organism>
<evidence type="ECO:0000313" key="1">
    <source>
        <dbReference type="EMBL" id="KKN95781.1"/>
    </source>
</evidence>
<accession>A0A0F9X9Y5</accession>